<accession>A0ABN0NVF2</accession>
<evidence type="ECO:0000313" key="1">
    <source>
        <dbReference type="EMBL" id="ERJ80834.1"/>
    </source>
</evidence>
<gene>
    <name evidence="1" type="ORF">HMPREF0653_00231</name>
</gene>
<dbReference type="Proteomes" id="UP000016660">
    <property type="component" value="Unassembled WGS sequence"/>
</dbReference>
<protein>
    <submittedName>
        <fullName evidence="1">Uncharacterized protein</fullName>
    </submittedName>
</protein>
<organism evidence="1 2">
    <name type="scientific">Prevotella disiens JCM 6334 = ATCC 29426</name>
    <dbReference type="NCBI Taxonomy" id="1235811"/>
    <lineage>
        <taxon>Bacteria</taxon>
        <taxon>Pseudomonadati</taxon>
        <taxon>Bacteroidota</taxon>
        <taxon>Bacteroidia</taxon>
        <taxon>Bacteroidales</taxon>
        <taxon>Prevotellaceae</taxon>
        <taxon>Prevotella</taxon>
    </lineage>
</organism>
<reference evidence="1 2" key="1">
    <citation type="submission" date="2013-06" db="EMBL/GenBank/DDBJ databases">
        <authorList>
            <person name="Weinstock G."/>
            <person name="Sodergren E."/>
            <person name="Lobos E.A."/>
            <person name="Fulton L."/>
            <person name="Fulton R."/>
            <person name="Courtney L."/>
            <person name="Fronick C."/>
            <person name="O'Laughlin M."/>
            <person name="Godfrey J."/>
            <person name="Wilson R.M."/>
            <person name="Miner T."/>
            <person name="Farmer C."/>
            <person name="Delehaunty K."/>
            <person name="Cordes M."/>
            <person name="Minx P."/>
            <person name="Tomlinson C."/>
            <person name="Chen J."/>
            <person name="Wollam A."/>
            <person name="Pepin K.H."/>
            <person name="Bhonagiri V."/>
            <person name="Zhang X."/>
            <person name="Warren W."/>
            <person name="Mitreva M."/>
            <person name="Mardis E.R."/>
            <person name="Wilson R.K."/>
        </authorList>
    </citation>
    <scope>NUCLEOTIDE SEQUENCE [LARGE SCALE GENOMIC DNA]</scope>
    <source>
        <strain evidence="1 2">ATCC 29426</strain>
    </source>
</reference>
<comment type="caution">
    <text evidence="1">The sequence shown here is derived from an EMBL/GenBank/DDBJ whole genome shotgun (WGS) entry which is preliminary data.</text>
</comment>
<sequence>MTAENEPNKRQNLQIAYKITKPWLEKVGALCIKKRVWLF</sequence>
<evidence type="ECO:0000313" key="2">
    <source>
        <dbReference type="Proteomes" id="UP000016660"/>
    </source>
</evidence>
<proteinExistence type="predicted"/>
<keyword evidence="2" id="KW-1185">Reference proteome</keyword>
<name>A0ABN0NVF2_9BACT</name>
<dbReference type="EMBL" id="AWUY01000013">
    <property type="protein sequence ID" value="ERJ80834.1"/>
    <property type="molecule type" value="Genomic_DNA"/>
</dbReference>